<evidence type="ECO:0000313" key="3">
    <source>
        <dbReference type="Proteomes" id="UP000295727"/>
    </source>
</evidence>
<dbReference type="Proteomes" id="UP000295727">
    <property type="component" value="Chromosome 3"/>
</dbReference>
<organism evidence="2 3">
    <name type="scientific">Paraburkholderia pallida</name>
    <dbReference type="NCBI Taxonomy" id="2547399"/>
    <lineage>
        <taxon>Bacteria</taxon>
        <taxon>Pseudomonadati</taxon>
        <taxon>Pseudomonadota</taxon>
        <taxon>Betaproteobacteria</taxon>
        <taxon>Burkholderiales</taxon>
        <taxon>Burkholderiaceae</taxon>
        <taxon>Paraburkholderia</taxon>
    </lineage>
</organism>
<dbReference type="OrthoDB" id="9104457at2"/>
<keyword evidence="1" id="KW-0812">Transmembrane</keyword>
<dbReference type="RefSeq" id="WP_134756209.1">
    <property type="nucleotide sequence ID" value="NZ_CP038150.1"/>
</dbReference>
<dbReference type="AlphaFoldDB" id="A0A4P7D4I6"/>
<dbReference type="EMBL" id="CP038150">
    <property type="protein sequence ID" value="QBR01502.1"/>
    <property type="molecule type" value="Genomic_DNA"/>
</dbReference>
<dbReference type="KEGG" id="ppai:E1956_30425"/>
<evidence type="ECO:0000313" key="2">
    <source>
        <dbReference type="EMBL" id="QBR01502.1"/>
    </source>
</evidence>
<feature type="transmembrane region" description="Helical" evidence="1">
    <location>
        <begin position="30"/>
        <end position="48"/>
    </location>
</feature>
<keyword evidence="1" id="KW-0472">Membrane</keyword>
<sequence length="59" mass="6376">MDDLRTRALYHPLIAAATIYLTEVMVSVDSSVGGALVVLAGGLALQLYRSFTRGKYCVE</sequence>
<evidence type="ECO:0000256" key="1">
    <source>
        <dbReference type="SAM" id="Phobius"/>
    </source>
</evidence>
<proteinExistence type="predicted"/>
<reference evidence="2 3" key="1">
    <citation type="submission" date="2019-03" db="EMBL/GenBank/DDBJ databases">
        <title>Paraburkholderia sp. 7MH5, isolated from subtropical forest soil.</title>
        <authorList>
            <person name="Gao Z.-H."/>
            <person name="Qiu L.-H."/>
        </authorList>
    </citation>
    <scope>NUCLEOTIDE SEQUENCE [LARGE SCALE GENOMIC DNA]</scope>
    <source>
        <strain evidence="2 3">7MH5</strain>
    </source>
</reference>
<accession>A0A4P7D4I6</accession>
<keyword evidence="3" id="KW-1185">Reference proteome</keyword>
<name>A0A4P7D4I6_9BURK</name>
<gene>
    <name evidence="2" type="ORF">E1956_30425</name>
</gene>
<keyword evidence="1" id="KW-1133">Transmembrane helix</keyword>
<protein>
    <submittedName>
        <fullName evidence="2">Uncharacterized protein</fullName>
    </submittedName>
</protein>